<name>A0A397SNK6_9GLOM</name>
<evidence type="ECO:0000313" key="2">
    <source>
        <dbReference type="EMBL" id="RIA87790.1"/>
    </source>
</evidence>
<evidence type="ECO:0000256" key="1">
    <source>
        <dbReference type="SAM" id="MobiDB-lite"/>
    </source>
</evidence>
<dbReference type="EMBL" id="QKYT01000292">
    <property type="protein sequence ID" value="RIA87790.1"/>
    <property type="molecule type" value="Genomic_DNA"/>
</dbReference>
<comment type="caution">
    <text evidence="2">The sequence shown here is derived from an EMBL/GenBank/DDBJ whole genome shotgun (WGS) entry which is preliminary data.</text>
</comment>
<reference evidence="2 3" key="1">
    <citation type="submission" date="2018-06" db="EMBL/GenBank/DDBJ databases">
        <title>Comparative genomics reveals the genomic features of Rhizophagus irregularis, R. cerebriforme, R. diaphanum and Gigaspora rosea, and their symbiotic lifestyle signature.</title>
        <authorList>
            <person name="Morin E."/>
            <person name="San Clemente H."/>
            <person name="Chen E.C.H."/>
            <person name="De La Providencia I."/>
            <person name="Hainaut M."/>
            <person name="Kuo A."/>
            <person name="Kohler A."/>
            <person name="Murat C."/>
            <person name="Tang N."/>
            <person name="Roy S."/>
            <person name="Loubradou J."/>
            <person name="Henrissat B."/>
            <person name="Grigoriev I.V."/>
            <person name="Corradi N."/>
            <person name="Roux C."/>
            <person name="Martin F.M."/>
        </authorList>
    </citation>
    <scope>NUCLEOTIDE SEQUENCE [LARGE SCALE GENOMIC DNA]</scope>
    <source>
        <strain evidence="2 3">DAOM 227022</strain>
    </source>
</reference>
<dbReference type="OrthoDB" id="2401284at2759"/>
<organism evidence="2 3">
    <name type="scientific">Glomus cerebriforme</name>
    <dbReference type="NCBI Taxonomy" id="658196"/>
    <lineage>
        <taxon>Eukaryota</taxon>
        <taxon>Fungi</taxon>
        <taxon>Fungi incertae sedis</taxon>
        <taxon>Mucoromycota</taxon>
        <taxon>Glomeromycotina</taxon>
        <taxon>Glomeromycetes</taxon>
        <taxon>Glomerales</taxon>
        <taxon>Glomeraceae</taxon>
        <taxon>Glomus</taxon>
    </lineage>
</organism>
<evidence type="ECO:0000313" key="3">
    <source>
        <dbReference type="Proteomes" id="UP000265703"/>
    </source>
</evidence>
<feature type="region of interest" description="Disordered" evidence="1">
    <location>
        <begin position="1"/>
        <end position="71"/>
    </location>
</feature>
<keyword evidence="3" id="KW-1185">Reference proteome</keyword>
<gene>
    <name evidence="2" type="ORF">C1645_827265</name>
</gene>
<proteinExistence type="predicted"/>
<dbReference type="AlphaFoldDB" id="A0A397SNK6"/>
<feature type="compositionally biased region" description="Basic and acidic residues" evidence="1">
    <location>
        <begin position="1"/>
        <end position="43"/>
    </location>
</feature>
<protein>
    <submittedName>
        <fullName evidence="2">Uncharacterized protein</fullName>
    </submittedName>
</protein>
<dbReference type="Proteomes" id="UP000265703">
    <property type="component" value="Unassembled WGS sequence"/>
</dbReference>
<accession>A0A397SNK6</accession>
<sequence length="71" mass="8102">MERTITKDNKIIPSDSKYKKPSMDEVEEKKRLEDKNEEGKPKEGGSAGREQIGITTIKDEVNPRPRRSNTS</sequence>